<accession>A0A9R1UGK5</accession>
<feature type="domain" description="DUF8040" evidence="3">
    <location>
        <begin position="357"/>
        <end position="452"/>
    </location>
</feature>
<feature type="compositionally biased region" description="Basic and acidic residues" evidence="1">
    <location>
        <begin position="197"/>
        <end position="224"/>
    </location>
</feature>
<evidence type="ECO:0008006" key="6">
    <source>
        <dbReference type="Google" id="ProtNLM"/>
    </source>
</evidence>
<feature type="compositionally biased region" description="Basic and acidic residues" evidence="1">
    <location>
        <begin position="235"/>
        <end position="257"/>
    </location>
</feature>
<dbReference type="InterPro" id="IPR045249">
    <property type="entry name" value="HARBI1-like"/>
</dbReference>
<dbReference type="Proteomes" id="UP000235145">
    <property type="component" value="Unassembled WGS sequence"/>
</dbReference>
<dbReference type="AlphaFoldDB" id="A0A9R1UGK5"/>
<sequence>MSVDRIFPFFLRLQIELKLRPWFTYKILMNFEKENEVNRIGRKGGSMHKESWVTLGKALKEKFDMDTSQKQLKNAFDNLKTKYIGWKYLRNKSGNLYNAQTNSFALVNTEWEEFKKGHPKAGSLRTHPLPYPNLCASLFDGSSANGSIKWTSTQTTPADTSSSSHRVQRLLIDDNPFNGLEDDDDDDASNDTSARAPSDKAHGGSTERPDKRSKTTDASTERPNKRSKTTNASTERPDKRAKTSDASTDRTDMDKASKTSVSLDDLSLDMQKALQHMVNSKEGPTVEECYERLKLVELDPMDPIFLAAFHLFVMSMNMREAWMTLPPIPGVLKGWIKMTGTTLGMFKRGLKRMRDNTSKTSGHQFTLELLQGTNNQCIELLRMSRDSYVRLCTHFRVKSWLKDSKHISVEEKMAMFLMMIGHNQRYVIIKRRFQHSKQTIHKYFYEVLDKMMVFAKDIIVPTSFNPNPNISGHNRRLRRIFRGAVGALDGTLVHAIVPLDKQHLYRGRGKGICYQNVLAICDFNMIFTFVVAGWEGIAHDSRILSEALTDRDAPFPFPPPVLPL</sequence>
<protein>
    <recommendedName>
        <fullName evidence="6">Myb/SANT-like domain-containing protein</fullName>
    </recommendedName>
</protein>
<evidence type="ECO:0000259" key="2">
    <source>
        <dbReference type="Pfam" id="PF12776"/>
    </source>
</evidence>
<dbReference type="PANTHER" id="PTHR22930">
    <property type="match status" value="1"/>
</dbReference>
<comment type="caution">
    <text evidence="4">The sequence shown here is derived from an EMBL/GenBank/DDBJ whole genome shotgun (WGS) entry which is preliminary data.</text>
</comment>
<feature type="domain" description="Myb/SANT-like" evidence="2">
    <location>
        <begin position="36"/>
        <end position="113"/>
    </location>
</feature>
<feature type="region of interest" description="Disordered" evidence="1">
    <location>
        <begin position="175"/>
        <end position="263"/>
    </location>
</feature>
<proteinExistence type="predicted"/>
<evidence type="ECO:0000313" key="5">
    <source>
        <dbReference type="Proteomes" id="UP000235145"/>
    </source>
</evidence>
<name>A0A9R1UGK5_LACSA</name>
<dbReference type="InterPro" id="IPR024752">
    <property type="entry name" value="Myb/SANT-like_dom"/>
</dbReference>
<dbReference type="Pfam" id="PF26138">
    <property type="entry name" value="DUF8040"/>
    <property type="match status" value="1"/>
</dbReference>
<evidence type="ECO:0000259" key="3">
    <source>
        <dbReference type="Pfam" id="PF26138"/>
    </source>
</evidence>
<reference evidence="4 5" key="1">
    <citation type="journal article" date="2017" name="Nat. Commun.">
        <title>Genome assembly with in vitro proximity ligation data and whole-genome triplication in lettuce.</title>
        <authorList>
            <person name="Reyes-Chin-Wo S."/>
            <person name="Wang Z."/>
            <person name="Yang X."/>
            <person name="Kozik A."/>
            <person name="Arikit S."/>
            <person name="Song C."/>
            <person name="Xia L."/>
            <person name="Froenicke L."/>
            <person name="Lavelle D.O."/>
            <person name="Truco M.J."/>
            <person name="Xia R."/>
            <person name="Zhu S."/>
            <person name="Xu C."/>
            <person name="Xu H."/>
            <person name="Xu X."/>
            <person name="Cox K."/>
            <person name="Korf I."/>
            <person name="Meyers B.C."/>
            <person name="Michelmore R.W."/>
        </authorList>
    </citation>
    <scope>NUCLEOTIDE SEQUENCE [LARGE SCALE GENOMIC DNA]</scope>
    <source>
        <strain evidence="5">cv. Salinas</strain>
        <tissue evidence="4">Seedlings</tissue>
    </source>
</reference>
<organism evidence="4 5">
    <name type="scientific">Lactuca sativa</name>
    <name type="common">Garden lettuce</name>
    <dbReference type="NCBI Taxonomy" id="4236"/>
    <lineage>
        <taxon>Eukaryota</taxon>
        <taxon>Viridiplantae</taxon>
        <taxon>Streptophyta</taxon>
        <taxon>Embryophyta</taxon>
        <taxon>Tracheophyta</taxon>
        <taxon>Spermatophyta</taxon>
        <taxon>Magnoliopsida</taxon>
        <taxon>eudicotyledons</taxon>
        <taxon>Gunneridae</taxon>
        <taxon>Pentapetalae</taxon>
        <taxon>asterids</taxon>
        <taxon>campanulids</taxon>
        <taxon>Asterales</taxon>
        <taxon>Asteraceae</taxon>
        <taxon>Cichorioideae</taxon>
        <taxon>Cichorieae</taxon>
        <taxon>Lactucinae</taxon>
        <taxon>Lactuca</taxon>
    </lineage>
</organism>
<gene>
    <name evidence="4" type="ORF">LSAT_V11C900471620</name>
</gene>
<evidence type="ECO:0000313" key="4">
    <source>
        <dbReference type="EMBL" id="KAJ0186937.1"/>
    </source>
</evidence>
<keyword evidence="5" id="KW-1185">Reference proteome</keyword>
<dbReference type="Pfam" id="PF12776">
    <property type="entry name" value="Myb_DNA-bind_3"/>
    <property type="match status" value="1"/>
</dbReference>
<evidence type="ECO:0000256" key="1">
    <source>
        <dbReference type="SAM" id="MobiDB-lite"/>
    </source>
</evidence>
<dbReference type="InterPro" id="IPR058353">
    <property type="entry name" value="DUF8040"/>
</dbReference>
<dbReference type="EMBL" id="NBSK02000009">
    <property type="protein sequence ID" value="KAJ0186937.1"/>
    <property type="molecule type" value="Genomic_DNA"/>
</dbReference>
<feature type="compositionally biased region" description="Acidic residues" evidence="1">
    <location>
        <begin position="180"/>
        <end position="189"/>
    </location>
</feature>
<dbReference type="PANTHER" id="PTHR22930:SF262">
    <property type="entry name" value="MYB_SANT-LIKE DOMAIN, HARBINGER TRANSPOSASE-DERIVED NUCLEASE DOMAIN PROTEIN-RELATED"/>
    <property type="match status" value="1"/>
</dbReference>